<protein>
    <submittedName>
        <fullName evidence="4">Movement protein</fullName>
    </submittedName>
</protein>
<evidence type="ECO:0000256" key="1">
    <source>
        <dbReference type="ARBA" id="ARBA00022448"/>
    </source>
</evidence>
<dbReference type="InterPro" id="IPR001964">
    <property type="entry name" value="Luteo_VPG"/>
</dbReference>
<sequence length="193" mass="21852">MAGEGYEDEGLLGLRDAHQWLLSKPLGSHRADEDDEETVDALVEEAQLEGEGRARHSSFRKTLSREVPQEVSRSGRLYQSARHSVMEFSRPTMSIKSRWLSWSSSPRPLQPPRDRSLMSWIPTVSSRPLRPRLTNSESQRMDQGRLLPNSSMGLNGAHRMKTNSESSFEETEVPLSLVHLSSPYASRPKTPNR</sequence>
<proteinExistence type="predicted"/>
<reference evidence="4" key="1">
    <citation type="submission" date="2011-04" db="EMBL/GenBank/DDBJ databases">
        <title>Identification of a new Polerovirus (family Luteoviridae) associated with cotton bunchy top disease in Australia.</title>
        <authorList>
            <person name="Ellis M.H."/>
            <person name="Silva T.F."/>
            <person name="Stiller W.N."/>
            <person name="Wilson L.J."/>
            <person name="Vaslin M.F.S."/>
            <person name="Sharman M."/>
            <person name="Llewellyn D.J."/>
        </authorList>
    </citation>
    <scope>NUCLEOTIDE SEQUENCE</scope>
    <source>
        <strain evidence="4">Narrabri</strain>
    </source>
</reference>
<evidence type="ECO:0000313" key="4">
    <source>
        <dbReference type="EMBL" id="AFJ19358.1"/>
    </source>
</evidence>
<evidence type="ECO:0000256" key="2">
    <source>
        <dbReference type="ARBA" id="ARBA00023031"/>
    </source>
</evidence>
<feature type="region of interest" description="Disordered" evidence="3">
    <location>
        <begin position="49"/>
        <end position="75"/>
    </location>
</feature>
<organism evidence="4">
    <name type="scientific">Cotton bunchy top virus</name>
    <dbReference type="NCBI Taxonomy" id="1166555"/>
    <lineage>
        <taxon>Viruses</taxon>
        <taxon>Riboviria</taxon>
        <taxon>Orthornavirae</taxon>
        <taxon>Pisuviricota</taxon>
        <taxon>Pisoniviricetes</taxon>
        <taxon>Sobelivirales</taxon>
        <taxon>Solemoviridae</taxon>
        <taxon>Polerovirus</taxon>
    </lineage>
</organism>
<dbReference type="Pfam" id="PF01659">
    <property type="entry name" value="Luteo_Vpg"/>
    <property type="match status" value="1"/>
</dbReference>
<evidence type="ECO:0000256" key="3">
    <source>
        <dbReference type="SAM" id="MobiDB-lite"/>
    </source>
</evidence>
<accession>K9LH15</accession>
<name>K9LH15_9VIRU</name>
<keyword evidence="1" id="KW-0813">Transport</keyword>
<keyword evidence="2" id="KW-0916">Viral movement protein</keyword>
<dbReference type="EMBL" id="JF803842">
    <property type="protein sequence ID" value="AFJ19358.1"/>
    <property type="molecule type" value="Genomic_RNA"/>
</dbReference>
<feature type="region of interest" description="Disordered" evidence="3">
    <location>
        <begin position="101"/>
        <end position="173"/>
    </location>
</feature>
<dbReference type="GO" id="GO:0046740">
    <property type="term" value="P:transport of virus in host, cell to cell"/>
    <property type="evidence" value="ECO:0007669"/>
    <property type="project" value="UniProtKB-KW"/>
</dbReference>
<dbReference type="PRINTS" id="PR00912">
    <property type="entry name" value="LVIRUSORF5"/>
</dbReference>